<dbReference type="GO" id="GO:0051920">
    <property type="term" value="F:peroxiredoxin activity"/>
    <property type="evidence" value="ECO:0007669"/>
    <property type="project" value="InterPro"/>
</dbReference>
<dbReference type="InterPro" id="IPR029032">
    <property type="entry name" value="AhpD-like"/>
</dbReference>
<name>A0A4R4Z2S1_9PSEU</name>
<evidence type="ECO:0000313" key="2">
    <source>
        <dbReference type="EMBL" id="TDD51179.1"/>
    </source>
</evidence>
<reference evidence="2 3" key="1">
    <citation type="submission" date="2019-03" db="EMBL/GenBank/DDBJ databases">
        <title>Draft genome sequences of novel Actinobacteria.</title>
        <authorList>
            <person name="Sahin N."/>
            <person name="Ay H."/>
            <person name="Saygin H."/>
        </authorList>
    </citation>
    <scope>NUCLEOTIDE SEQUENCE [LARGE SCALE GENOMIC DNA]</scope>
    <source>
        <strain evidence="2 3">7K502</strain>
    </source>
</reference>
<keyword evidence="3" id="KW-1185">Reference proteome</keyword>
<dbReference type="Gene3D" id="1.20.1290.10">
    <property type="entry name" value="AhpD-like"/>
    <property type="match status" value="1"/>
</dbReference>
<dbReference type="OrthoDB" id="4704294at2"/>
<proteinExistence type="predicted"/>
<evidence type="ECO:0000313" key="3">
    <source>
        <dbReference type="Proteomes" id="UP000294947"/>
    </source>
</evidence>
<gene>
    <name evidence="2" type="ORF">E1288_15165</name>
</gene>
<dbReference type="EMBL" id="SMKW01000017">
    <property type="protein sequence ID" value="TDD51179.1"/>
    <property type="molecule type" value="Genomic_DNA"/>
</dbReference>
<dbReference type="AlphaFoldDB" id="A0A4R4Z2S1"/>
<organism evidence="2 3">
    <name type="scientific">Saccharopolyspora elongata</name>
    <dbReference type="NCBI Taxonomy" id="2530387"/>
    <lineage>
        <taxon>Bacteria</taxon>
        <taxon>Bacillati</taxon>
        <taxon>Actinomycetota</taxon>
        <taxon>Actinomycetes</taxon>
        <taxon>Pseudonocardiales</taxon>
        <taxon>Pseudonocardiaceae</taxon>
        <taxon>Saccharopolyspora</taxon>
    </lineage>
</organism>
<dbReference type="Pfam" id="PF02627">
    <property type="entry name" value="CMD"/>
    <property type="match status" value="1"/>
</dbReference>
<dbReference type="SUPFAM" id="SSF69118">
    <property type="entry name" value="AhpD-like"/>
    <property type="match status" value="1"/>
</dbReference>
<feature type="domain" description="Carboxymuconolactone decarboxylase-like" evidence="1">
    <location>
        <begin position="5"/>
        <end position="77"/>
    </location>
</feature>
<dbReference type="PANTHER" id="PTHR34846">
    <property type="entry name" value="4-CARBOXYMUCONOLACTONE DECARBOXYLASE FAMILY PROTEIN (AFU_ORTHOLOGUE AFUA_6G11590)"/>
    <property type="match status" value="1"/>
</dbReference>
<comment type="caution">
    <text evidence="2">The sequence shown here is derived from an EMBL/GenBank/DDBJ whole genome shotgun (WGS) entry which is preliminary data.</text>
</comment>
<dbReference type="InterPro" id="IPR003779">
    <property type="entry name" value="CMD-like"/>
</dbReference>
<protein>
    <submittedName>
        <fullName evidence="2">Carboxymuconolactone decarboxylase family protein</fullName>
    </submittedName>
</protein>
<evidence type="ECO:0000259" key="1">
    <source>
        <dbReference type="Pfam" id="PF02627"/>
    </source>
</evidence>
<dbReference type="Proteomes" id="UP000294947">
    <property type="component" value="Unassembled WGS sequence"/>
</dbReference>
<accession>A0A4R4Z2S1</accession>
<sequence length="138" mass="15324">MRVLGSGLLAHGQLPERDREIVIDRITARNGARYEWGVHAVHYGPQVGLSAEQLADTTEPRPSAETWSEADLALLAAVDELDATASLDDATWARLRDRYSDPQLVELIVLTGWYRTIGYLCNALDLEPEPWATPWPTG</sequence>
<dbReference type="PANTHER" id="PTHR34846:SF5">
    <property type="entry name" value="CARBOXYMUCONOLACTONE DECARBOXYLASE-LIKE DOMAIN-CONTAINING PROTEIN"/>
    <property type="match status" value="1"/>
</dbReference>